<dbReference type="AlphaFoldDB" id="A0A5M6BU41"/>
<keyword evidence="4" id="KW-1185">Reference proteome</keyword>
<name>A0A5M6BU41_9TREE</name>
<evidence type="ECO:0000313" key="4">
    <source>
        <dbReference type="Proteomes" id="UP000322225"/>
    </source>
</evidence>
<dbReference type="EMBL" id="CP144055">
    <property type="protein sequence ID" value="WWD18832.1"/>
    <property type="molecule type" value="Genomic_DNA"/>
</dbReference>
<reference evidence="3" key="2">
    <citation type="submission" date="2024-01" db="EMBL/GenBank/DDBJ databases">
        <title>Comparative genomics of Cryptococcus and Kwoniella reveals pathogenesis evolution and contrasting modes of karyotype evolution via chromosome fusion or intercentromeric recombination.</title>
        <authorList>
            <person name="Coelho M.A."/>
            <person name="David-Palma M."/>
            <person name="Shea T."/>
            <person name="Bowers K."/>
            <person name="McGinley-Smith S."/>
            <person name="Mohammad A.W."/>
            <person name="Gnirke A."/>
            <person name="Yurkov A.M."/>
            <person name="Nowrousian M."/>
            <person name="Sun S."/>
            <person name="Cuomo C.A."/>
            <person name="Heitman J."/>
        </authorList>
    </citation>
    <scope>NUCLEOTIDE SEQUENCE</scope>
    <source>
        <strain evidence="3">CBS 12478</strain>
    </source>
</reference>
<organism evidence="3 4">
    <name type="scientific">Kwoniella shandongensis</name>
    <dbReference type="NCBI Taxonomy" id="1734106"/>
    <lineage>
        <taxon>Eukaryota</taxon>
        <taxon>Fungi</taxon>
        <taxon>Dikarya</taxon>
        <taxon>Basidiomycota</taxon>
        <taxon>Agaricomycotina</taxon>
        <taxon>Tremellomycetes</taxon>
        <taxon>Tremellales</taxon>
        <taxon>Cryptococcaceae</taxon>
        <taxon>Kwoniella</taxon>
    </lineage>
</organism>
<dbReference type="RefSeq" id="XP_031858518.1">
    <property type="nucleotide sequence ID" value="XM_032007164.1"/>
</dbReference>
<dbReference type="OrthoDB" id="2564640at2759"/>
<reference evidence="3" key="1">
    <citation type="submission" date="2017-08" db="EMBL/GenBank/DDBJ databases">
        <authorList>
            <person name="Cuomo C."/>
            <person name="Billmyre B."/>
            <person name="Heitman J."/>
        </authorList>
    </citation>
    <scope>NUCLEOTIDE SEQUENCE</scope>
    <source>
        <strain evidence="3">CBS 12478</strain>
    </source>
</reference>
<feature type="compositionally biased region" description="Polar residues" evidence="2">
    <location>
        <begin position="79"/>
        <end position="92"/>
    </location>
</feature>
<feature type="region of interest" description="Disordered" evidence="2">
    <location>
        <begin position="706"/>
        <end position="848"/>
    </location>
</feature>
<dbReference type="KEGG" id="ksn:43591332"/>
<dbReference type="GeneID" id="43591332"/>
<gene>
    <name evidence="3" type="ORF">CI109_103287</name>
</gene>
<keyword evidence="1" id="KW-0175">Coiled coil</keyword>
<feature type="region of interest" description="Disordered" evidence="2">
    <location>
        <begin position="879"/>
        <end position="904"/>
    </location>
</feature>
<feature type="compositionally biased region" description="Polar residues" evidence="2">
    <location>
        <begin position="40"/>
        <end position="60"/>
    </location>
</feature>
<feature type="coiled-coil region" evidence="1">
    <location>
        <begin position="650"/>
        <end position="677"/>
    </location>
</feature>
<feature type="compositionally biased region" description="Polar residues" evidence="2">
    <location>
        <begin position="889"/>
        <end position="904"/>
    </location>
</feature>
<evidence type="ECO:0000313" key="3">
    <source>
        <dbReference type="EMBL" id="WWD18832.1"/>
    </source>
</evidence>
<evidence type="ECO:0000256" key="2">
    <source>
        <dbReference type="SAM" id="MobiDB-lite"/>
    </source>
</evidence>
<feature type="region of interest" description="Disordered" evidence="2">
    <location>
        <begin position="983"/>
        <end position="1012"/>
    </location>
</feature>
<dbReference type="Proteomes" id="UP000322225">
    <property type="component" value="Chromosome 5"/>
</dbReference>
<proteinExistence type="predicted"/>
<feature type="compositionally biased region" description="Low complexity" evidence="2">
    <location>
        <begin position="994"/>
        <end position="1003"/>
    </location>
</feature>
<feature type="compositionally biased region" description="Polar residues" evidence="2">
    <location>
        <begin position="764"/>
        <end position="774"/>
    </location>
</feature>
<feature type="compositionally biased region" description="Low complexity" evidence="2">
    <location>
        <begin position="836"/>
        <end position="848"/>
    </location>
</feature>
<evidence type="ECO:0000256" key="1">
    <source>
        <dbReference type="SAM" id="Coils"/>
    </source>
</evidence>
<sequence>MSSDEHGSSPRITATFPSQPVDMPFNNASTHTSPIPLENARSSKPSSPEEVTTPDSTTSDVPLGEGDTAEEVSELRWTPKNQSRKSSGTSETDMMGPLRGLGRGKNCKDKVGWGNLPTNIMNTILSYVMDDVNPELRLIRTWSDHPSYEIVLAVKQRLRLCELRHICIGWKDAVDSHSFWAAYAALLDRTGQYAAIMYPLYSYRNTSSSPVSGFHHARAATVLVCLACRLNHPQLPTSFPAVRKRLTLTSYLGRAPTCEHHNKRYCLGCMRDNIGGLSADDLYVDDNMRNIYPAKPHDIDADGNERPYGSMSCRDCREIALISEIRRLLKECARGGYQLRGNLAPWRAKPLVLDYLDYNVGTVPWVAYQAVEEQWLMDHTRWSELLPTAIRLQRHEKTLKARFLLDQTQEKSREKIMRLAMLAELKGEELDESELDNDAMEMERMYIGWWKDLTRTEEGHDTEEDDEDLDEDDGDETFLGNKYRNKLRWGCINDFLVERIRAAFWVLPSDEVHKLAVEEQAGGRVLPSAIHTNFEHLAEHCIHPFGKRIDIEYIWYPEDDEVSGLINIPPWHSRRRSSKDTFLPPSKLLRELDDKFSQKLMSLTSGPMKEIVGMLKERFGDDDQAESFCAEVRMEGLLGMLAHERNWLPIEMKGRDVGKLEEERQAWEERLKNRTTQLIVEADRSPRVEMVYEDIGEIDYGIKEEALTPSEPGDEIPHREFPVLGKRKSPPPDETEEHDERTSGKRSKSSSDAEDEPEVPVTLLRNTSTHTPSRIAQDDDPDSAGLGKRKLPPSPESHHIDRSKRQITPPPPPQFDADPKSKVRERLMLDKHTAESGPPSSAPASPSPILLKIPTVNIQLGTQQSTQDREGVRVHGAAEGRNDIDGHSPTATIDGSHRSSTSAGTCEVMPITPEMEEWVESGGIVRLGGEEQSHLVMTPKLNCHDELVLIDDGVRGHTPGFAPAAERDHQGEHTSSAVFSTSVEADADEASEQSSPRSSISSPPHHPDLVDLDEGRISGEEESGSEFDDDDDDDEIRNEMIGRIRAEYDKMIEAQKKKLELLETKVPWIPQPFVHHSTSSRMTMARNDPSINLGPGANGILMSGWYEARAELRECRCKICERARRRAWDSMMAIRRAVGEGWMGLMG</sequence>
<feature type="compositionally biased region" description="Basic and acidic residues" evidence="2">
    <location>
        <begin position="817"/>
        <end position="834"/>
    </location>
</feature>
<feature type="region of interest" description="Disordered" evidence="2">
    <location>
        <begin position="1"/>
        <end position="103"/>
    </location>
</feature>
<protein>
    <submittedName>
        <fullName evidence="3">Uncharacterized protein</fullName>
    </submittedName>
</protein>
<accession>A0A5M6BU41</accession>